<dbReference type="OrthoDB" id="8887208at2"/>
<dbReference type="RefSeq" id="WP_147098895.1">
    <property type="nucleotide sequence ID" value="NZ_VOOS01000002.1"/>
</dbReference>
<protein>
    <recommendedName>
        <fullName evidence="4">Outer membrane beta-barrel protein</fullName>
    </recommendedName>
</protein>
<comment type="caution">
    <text evidence="2">The sequence shown here is derived from an EMBL/GenBank/DDBJ whole genome shotgun (WGS) entry which is preliminary data.</text>
</comment>
<evidence type="ECO:0008006" key="4">
    <source>
        <dbReference type="Google" id="ProtNLM"/>
    </source>
</evidence>
<evidence type="ECO:0000313" key="3">
    <source>
        <dbReference type="Proteomes" id="UP000321721"/>
    </source>
</evidence>
<accession>A0A5C6RVZ6</accession>
<organism evidence="2 3">
    <name type="scientific">Vicingus serpentipes</name>
    <dbReference type="NCBI Taxonomy" id="1926625"/>
    <lineage>
        <taxon>Bacteria</taxon>
        <taxon>Pseudomonadati</taxon>
        <taxon>Bacteroidota</taxon>
        <taxon>Flavobacteriia</taxon>
        <taxon>Flavobacteriales</taxon>
        <taxon>Vicingaceae</taxon>
        <taxon>Vicingus</taxon>
    </lineage>
</organism>
<keyword evidence="1" id="KW-0732">Signal</keyword>
<evidence type="ECO:0000313" key="2">
    <source>
        <dbReference type="EMBL" id="TXB65750.1"/>
    </source>
</evidence>
<dbReference type="Proteomes" id="UP000321721">
    <property type="component" value="Unassembled WGS sequence"/>
</dbReference>
<dbReference type="EMBL" id="VOOS01000002">
    <property type="protein sequence ID" value="TXB65750.1"/>
    <property type="molecule type" value="Genomic_DNA"/>
</dbReference>
<keyword evidence="3" id="KW-1185">Reference proteome</keyword>
<proteinExistence type="predicted"/>
<gene>
    <name evidence="2" type="ORF">FRY74_04075</name>
</gene>
<name>A0A5C6RVZ6_9FLAO</name>
<reference evidence="2 3" key="1">
    <citation type="submission" date="2019-08" db="EMBL/GenBank/DDBJ databases">
        <title>Genome of Vicingus serpentipes NCIMB 15042.</title>
        <authorList>
            <person name="Bowman J.P."/>
        </authorList>
    </citation>
    <scope>NUCLEOTIDE SEQUENCE [LARGE SCALE GENOMIC DNA]</scope>
    <source>
        <strain evidence="2 3">NCIMB 15042</strain>
    </source>
</reference>
<evidence type="ECO:0000256" key="1">
    <source>
        <dbReference type="SAM" id="SignalP"/>
    </source>
</evidence>
<sequence length="285" mass="32921">MRLLLTLTILISASTFFGQEISSEATTQKRSNKGRFYGFWGWNSAWYTNSDIHFKGDDHDFTLYDVKAKDRQTPLGIDPYLNPSRLTIPQTNYRIGYYINDKYDISIGVDHMKYVMDQFQTVKIDGRIDIDNIYNGTYNNQDIIMSYDFLTFEHTDGLNYISIELTRNDDLLELLKIHSNPKKIQLNTLLGFGGGISYPKSNVRLINNLRNDEFHVAGYGFAAKGGLNLTFFKYVFLRSELKYGFINMPDIRTTPSASDKASQHFFFTQINYSIGFTLYPFSKSE</sequence>
<feature type="signal peptide" evidence="1">
    <location>
        <begin position="1"/>
        <end position="18"/>
    </location>
</feature>
<dbReference type="AlphaFoldDB" id="A0A5C6RVZ6"/>
<feature type="chain" id="PRO_5022748183" description="Outer membrane beta-barrel protein" evidence="1">
    <location>
        <begin position="19"/>
        <end position="285"/>
    </location>
</feature>